<protein>
    <submittedName>
        <fullName evidence="1">Uncharacterized protein</fullName>
    </submittedName>
</protein>
<dbReference type="STRING" id="366584.SAMN05216377_12338"/>
<keyword evidence="2" id="KW-1185">Reference proteome</keyword>
<proteinExistence type="predicted"/>
<dbReference type="AlphaFoldDB" id="A0A1G8CRT1"/>
<sequence length="94" mass="10791">MTEIDILDALGLDDVDPARVRQLRIAFRRAWDVEIGRRCLGLLTDIEADELRALSDTRSARTWLDAHLPEHAELVRGAFEQVRAEFRAAHRTIQ</sequence>
<dbReference type="EMBL" id="FNBE01000023">
    <property type="protein sequence ID" value="SDH48148.1"/>
    <property type="molecule type" value="Genomic_DNA"/>
</dbReference>
<accession>A0A1G8CRT1</accession>
<dbReference type="Proteomes" id="UP000198967">
    <property type="component" value="Unassembled WGS sequence"/>
</dbReference>
<gene>
    <name evidence="1" type="ORF">SAMN05216377_12338</name>
</gene>
<evidence type="ECO:0000313" key="2">
    <source>
        <dbReference type="Proteomes" id="UP000198967"/>
    </source>
</evidence>
<evidence type="ECO:0000313" key="1">
    <source>
        <dbReference type="EMBL" id="SDH48148.1"/>
    </source>
</evidence>
<reference evidence="1 2" key="1">
    <citation type="submission" date="2016-10" db="EMBL/GenBank/DDBJ databases">
        <authorList>
            <person name="de Groot N.N."/>
        </authorList>
    </citation>
    <scope>NUCLEOTIDE SEQUENCE [LARGE SCALE GENOMIC DNA]</scope>
    <source>
        <strain evidence="1 2">CGMCC 4.3143</strain>
    </source>
</reference>
<name>A0A1G8CRT1_PSEOR</name>
<dbReference type="RefSeq" id="WP_093089560.1">
    <property type="nucleotide sequence ID" value="NZ_FNBE01000023.1"/>
</dbReference>
<organism evidence="1 2">
    <name type="scientific">Pseudonocardia oroxyli</name>
    <dbReference type="NCBI Taxonomy" id="366584"/>
    <lineage>
        <taxon>Bacteria</taxon>
        <taxon>Bacillati</taxon>
        <taxon>Actinomycetota</taxon>
        <taxon>Actinomycetes</taxon>
        <taxon>Pseudonocardiales</taxon>
        <taxon>Pseudonocardiaceae</taxon>
        <taxon>Pseudonocardia</taxon>
    </lineage>
</organism>